<evidence type="ECO:0000313" key="5">
    <source>
        <dbReference type="Proteomes" id="UP000653644"/>
    </source>
</evidence>
<organism evidence="4 5">
    <name type="scientific">Streptomyces canarius</name>
    <dbReference type="NCBI Taxonomy" id="285453"/>
    <lineage>
        <taxon>Bacteria</taxon>
        <taxon>Bacillati</taxon>
        <taxon>Actinomycetota</taxon>
        <taxon>Actinomycetes</taxon>
        <taxon>Kitasatosporales</taxon>
        <taxon>Streptomycetaceae</taxon>
        <taxon>Streptomyces</taxon>
    </lineage>
</organism>
<evidence type="ECO:0000256" key="1">
    <source>
        <dbReference type="ARBA" id="ARBA00007789"/>
    </source>
</evidence>
<dbReference type="InterPro" id="IPR011251">
    <property type="entry name" value="Luciferase-like_dom"/>
</dbReference>
<dbReference type="NCBIfam" id="TIGR03558">
    <property type="entry name" value="oxido_grp_1"/>
    <property type="match status" value="1"/>
</dbReference>
<feature type="domain" description="Luciferase-like" evidence="3">
    <location>
        <begin position="68"/>
        <end position="364"/>
    </location>
</feature>
<comment type="similarity">
    <text evidence="1">To bacterial alkanal monooxygenase alpha and beta chains.</text>
</comment>
<dbReference type="Gene3D" id="3.20.20.30">
    <property type="entry name" value="Luciferase-like domain"/>
    <property type="match status" value="1"/>
</dbReference>
<dbReference type="PANTHER" id="PTHR30137">
    <property type="entry name" value="LUCIFERASE-LIKE MONOOXYGENASE"/>
    <property type="match status" value="1"/>
</dbReference>
<dbReference type="SUPFAM" id="SSF51679">
    <property type="entry name" value="Bacterial luciferase-like"/>
    <property type="match status" value="1"/>
</dbReference>
<comment type="caution">
    <text evidence="4">The sequence shown here is derived from an EMBL/GenBank/DDBJ whole genome shotgun (WGS) entry which is preliminary data.</text>
</comment>
<evidence type="ECO:0000256" key="2">
    <source>
        <dbReference type="SAM" id="MobiDB-lite"/>
    </source>
</evidence>
<dbReference type="PANTHER" id="PTHR30137:SF6">
    <property type="entry name" value="LUCIFERASE-LIKE MONOOXYGENASE"/>
    <property type="match status" value="1"/>
</dbReference>
<dbReference type="CDD" id="cd00347">
    <property type="entry name" value="Flavin_utilizing_monoxygenases"/>
    <property type="match status" value="1"/>
</dbReference>
<keyword evidence="5" id="KW-1185">Reference proteome</keyword>
<dbReference type="EMBL" id="BMVN01000048">
    <property type="protein sequence ID" value="GHA62848.1"/>
    <property type="molecule type" value="Genomic_DNA"/>
</dbReference>
<dbReference type="InterPro" id="IPR019949">
    <property type="entry name" value="CmoO-like"/>
</dbReference>
<dbReference type="InterPro" id="IPR050766">
    <property type="entry name" value="Bact_Lucif_Oxidored"/>
</dbReference>
<feature type="region of interest" description="Disordered" evidence="2">
    <location>
        <begin position="18"/>
        <end position="54"/>
    </location>
</feature>
<name>A0ABQ3D8Y9_9ACTN</name>
<dbReference type="InterPro" id="IPR036661">
    <property type="entry name" value="Luciferase-like_sf"/>
</dbReference>
<dbReference type="Proteomes" id="UP000653644">
    <property type="component" value="Unassembled WGS sequence"/>
</dbReference>
<sequence>MGGVGKRVVEVEHGERALAAVGHTDHPNQAPAGRTVRTRAPTGGGRGNPGPATALDPVVSSTLISRTRFSVLDRSRTREGHPPAEALRDTVALAREVEALGYHRFWVSEHHGVPGVAGSAPTVLAAAVAAATRTVRVGTGGVMLPNHQPLVVAEQFGVLEALFPGRVDMGLGRSVGFTDGVRRALGRDKGDAEDFAAQLGELLDWFTGSSPTGVHARPAEGLTVPPFVLAMGEGARIAARAGLPMVIGDLRDRAKMLRGIDQYRSLFRPSRWASEPYVVISGTVAVAGTEAEARRLLVPEAWAMAYSRTHGTFPPLAPAGAVEARAMTAKERDLYASGLAGHIAGTADQVAHELETVLEETGAEEVLVTTSTYDRTALLDSHRRLAALFAPVR</sequence>
<evidence type="ECO:0000259" key="3">
    <source>
        <dbReference type="Pfam" id="PF00296"/>
    </source>
</evidence>
<accession>A0ABQ3D8Y9</accession>
<reference evidence="5" key="1">
    <citation type="journal article" date="2019" name="Int. J. Syst. Evol. Microbiol.">
        <title>The Global Catalogue of Microorganisms (GCM) 10K type strain sequencing project: providing services to taxonomists for standard genome sequencing and annotation.</title>
        <authorList>
            <consortium name="The Broad Institute Genomics Platform"/>
            <consortium name="The Broad Institute Genome Sequencing Center for Infectious Disease"/>
            <person name="Wu L."/>
            <person name="Ma J."/>
        </authorList>
    </citation>
    <scope>NUCLEOTIDE SEQUENCE [LARGE SCALE GENOMIC DNA]</scope>
    <source>
        <strain evidence="5">JCM 4733</strain>
    </source>
</reference>
<protein>
    <submittedName>
        <fullName evidence="4">Methylene-tetrahydromethanopterin reductase</fullName>
    </submittedName>
</protein>
<dbReference type="Pfam" id="PF00296">
    <property type="entry name" value="Bac_luciferase"/>
    <property type="match status" value="1"/>
</dbReference>
<proteinExistence type="predicted"/>
<gene>
    <name evidence="4" type="ORF">GCM10010345_78730</name>
</gene>
<evidence type="ECO:0000313" key="4">
    <source>
        <dbReference type="EMBL" id="GHA62848.1"/>
    </source>
</evidence>